<comment type="subcellular location">
    <subcellularLocation>
        <location evidence="1">Cell outer membrane</location>
    </subcellularLocation>
</comment>
<proteinExistence type="predicted"/>
<comment type="caution">
    <text evidence="4">The sequence shown here is derived from an EMBL/GenBank/DDBJ whole genome shotgun (WGS) entry which is preliminary data.</text>
</comment>
<evidence type="ECO:0000256" key="1">
    <source>
        <dbReference type="ARBA" id="ARBA00004442"/>
    </source>
</evidence>
<dbReference type="SUPFAM" id="SSF56935">
    <property type="entry name" value="Porins"/>
    <property type="match status" value="1"/>
</dbReference>
<evidence type="ECO:0000313" key="4">
    <source>
        <dbReference type="EMBL" id="OYW97386.1"/>
    </source>
</evidence>
<keyword evidence="2" id="KW-0472">Membrane</keyword>
<evidence type="ECO:0000313" key="5">
    <source>
        <dbReference type="Proteomes" id="UP000215616"/>
    </source>
</evidence>
<dbReference type="Gene3D" id="2.40.170.20">
    <property type="entry name" value="TonB-dependent receptor, beta-barrel domain"/>
    <property type="match status" value="1"/>
</dbReference>
<dbReference type="EMBL" id="NCDQ01000666">
    <property type="protein sequence ID" value="OYW97386.1"/>
    <property type="molecule type" value="Genomic_DNA"/>
</dbReference>
<accession>A0A258CP84</accession>
<dbReference type="AlphaFoldDB" id="A0A258CP84"/>
<dbReference type="InterPro" id="IPR036942">
    <property type="entry name" value="Beta-barrel_TonB_sf"/>
</dbReference>
<gene>
    <name evidence="4" type="ORF">B7Z12_21710</name>
</gene>
<evidence type="ECO:0000256" key="3">
    <source>
        <dbReference type="ARBA" id="ARBA00023237"/>
    </source>
</evidence>
<sequence length="98" mass="11087">PPYSLTGRLVWASPRIDAQLEVRYVADQDRVTTYELPTNDYTLVNARVSFKPLEDRDLRLFVEGRNLTDAVAREHASFLKDIAPLPGRSIRGGLALNF</sequence>
<keyword evidence="3" id="KW-0998">Cell outer membrane</keyword>
<feature type="non-terminal residue" evidence="4">
    <location>
        <position position="1"/>
    </location>
</feature>
<dbReference type="GO" id="GO:0009279">
    <property type="term" value="C:cell outer membrane"/>
    <property type="evidence" value="ECO:0007669"/>
    <property type="project" value="UniProtKB-SubCell"/>
</dbReference>
<dbReference type="Proteomes" id="UP000215616">
    <property type="component" value="Unassembled WGS sequence"/>
</dbReference>
<organism evidence="4 5">
    <name type="scientific">Caulobacter vibrioides</name>
    <name type="common">Caulobacter crescentus</name>
    <dbReference type="NCBI Taxonomy" id="155892"/>
    <lineage>
        <taxon>Bacteria</taxon>
        <taxon>Pseudomonadati</taxon>
        <taxon>Pseudomonadota</taxon>
        <taxon>Alphaproteobacteria</taxon>
        <taxon>Caulobacterales</taxon>
        <taxon>Caulobacteraceae</taxon>
        <taxon>Caulobacter</taxon>
    </lineage>
</organism>
<name>A0A258CP84_CAUVI</name>
<reference evidence="4 5" key="1">
    <citation type="submission" date="2017-03" db="EMBL/GenBank/DDBJ databases">
        <title>Lifting the veil on microbial sulfur biogeochemistry in mining wastewaters.</title>
        <authorList>
            <person name="Kantor R.S."/>
            <person name="Colenbrander Nelson T."/>
            <person name="Marshall S."/>
            <person name="Bennett D."/>
            <person name="Apte S."/>
            <person name="Camacho D."/>
            <person name="Thomas B.C."/>
            <person name="Warren L.A."/>
            <person name="Banfield J.F."/>
        </authorList>
    </citation>
    <scope>NUCLEOTIDE SEQUENCE [LARGE SCALE GENOMIC DNA]</scope>
    <source>
        <strain evidence="4">32-67-7</strain>
    </source>
</reference>
<evidence type="ECO:0000256" key="2">
    <source>
        <dbReference type="ARBA" id="ARBA00023136"/>
    </source>
</evidence>
<protein>
    <submittedName>
        <fullName evidence="4">Uncharacterized protein</fullName>
    </submittedName>
</protein>